<protein>
    <submittedName>
        <fullName evidence="1">Aminoglycoside 6-adenylyltransferase</fullName>
    </submittedName>
</protein>
<name>A0ABW4W286_9BACI</name>
<keyword evidence="2" id="KW-1185">Reference proteome</keyword>
<evidence type="ECO:0000313" key="2">
    <source>
        <dbReference type="Proteomes" id="UP001597383"/>
    </source>
</evidence>
<organism evidence="1 2">
    <name type="scientific">Ornithinibacillus salinisoli</name>
    <dbReference type="NCBI Taxonomy" id="1848459"/>
    <lineage>
        <taxon>Bacteria</taxon>
        <taxon>Bacillati</taxon>
        <taxon>Bacillota</taxon>
        <taxon>Bacilli</taxon>
        <taxon>Bacillales</taxon>
        <taxon>Bacillaceae</taxon>
        <taxon>Ornithinibacillus</taxon>
    </lineage>
</organism>
<reference evidence="2" key="1">
    <citation type="journal article" date="2019" name="Int. J. Syst. Evol. Microbiol.">
        <title>The Global Catalogue of Microorganisms (GCM) 10K type strain sequencing project: providing services to taxonomists for standard genome sequencing and annotation.</title>
        <authorList>
            <consortium name="The Broad Institute Genomics Platform"/>
            <consortium name="The Broad Institute Genome Sequencing Center for Infectious Disease"/>
            <person name="Wu L."/>
            <person name="Ma J."/>
        </authorList>
    </citation>
    <scope>NUCLEOTIDE SEQUENCE [LARGE SCALE GENOMIC DNA]</scope>
    <source>
        <strain evidence="2">R28</strain>
    </source>
</reference>
<dbReference type="SUPFAM" id="SSF81301">
    <property type="entry name" value="Nucleotidyltransferase"/>
    <property type="match status" value="1"/>
</dbReference>
<comment type="caution">
    <text evidence="1">The sequence shown here is derived from an EMBL/GenBank/DDBJ whole genome shotgun (WGS) entry which is preliminary data.</text>
</comment>
<dbReference type="Gene3D" id="3.30.460.10">
    <property type="entry name" value="Beta Polymerase, domain 2"/>
    <property type="match status" value="1"/>
</dbReference>
<dbReference type="InterPro" id="IPR007530">
    <property type="entry name" value="Aminoglycoside_adenylylTfrase"/>
</dbReference>
<gene>
    <name evidence="1" type="ORF">ACFSJF_14195</name>
</gene>
<dbReference type="Pfam" id="PF04439">
    <property type="entry name" value="Adenyl_transf"/>
    <property type="match status" value="1"/>
</dbReference>
<dbReference type="InterPro" id="IPR043519">
    <property type="entry name" value="NT_sf"/>
</dbReference>
<sequence length="129" mass="15015">MKKENKMFEELLSWARNNENIRSILLTSSRANPHAFTDLFTDYDFELFVTDLLPFLASDSWLDQFGIVIKRVPLKTTKNNNWITRLVLYEDGTKIDFQISTIASFKKITNTSELPPEYDNGYKVLLDKG</sequence>
<accession>A0ABW4W286</accession>
<evidence type="ECO:0000313" key="1">
    <source>
        <dbReference type="EMBL" id="MFD2045426.1"/>
    </source>
</evidence>
<dbReference type="EMBL" id="JBHUHQ010000019">
    <property type="protein sequence ID" value="MFD2045426.1"/>
    <property type="molecule type" value="Genomic_DNA"/>
</dbReference>
<dbReference type="Proteomes" id="UP001597383">
    <property type="component" value="Unassembled WGS sequence"/>
</dbReference>
<dbReference type="RefSeq" id="WP_377558067.1">
    <property type="nucleotide sequence ID" value="NZ_JBHUHQ010000019.1"/>
</dbReference>
<proteinExistence type="predicted"/>